<dbReference type="RefSeq" id="WP_042481688.1">
    <property type="nucleotide sequence ID" value="NZ_CAXOJJ010000003.1"/>
</dbReference>
<dbReference type="AlphaFoldDB" id="A0A0M7E1L3"/>
<accession>A0A0S2JMA9</accession>
<name>A0A0M7E1L3_ALCFA</name>
<dbReference type="KEGG" id="afa:UZ73_02305"/>
<gene>
    <name evidence="1" type="ORF">DF183_02800</name>
</gene>
<organism evidence="1 2">
    <name type="scientific">Alcaligenes faecalis</name>
    <dbReference type="NCBI Taxonomy" id="511"/>
    <lineage>
        <taxon>Bacteria</taxon>
        <taxon>Pseudomonadati</taxon>
        <taxon>Pseudomonadota</taxon>
        <taxon>Betaproteobacteria</taxon>
        <taxon>Burkholderiales</taxon>
        <taxon>Alcaligenaceae</taxon>
        <taxon>Alcaligenes</taxon>
    </lineage>
</organism>
<dbReference type="EMBL" id="QEXO01000001">
    <property type="protein sequence ID" value="PWE15679.1"/>
    <property type="molecule type" value="Genomic_DNA"/>
</dbReference>
<dbReference type="Proteomes" id="UP000245216">
    <property type="component" value="Unassembled WGS sequence"/>
</dbReference>
<reference evidence="1 2" key="2">
    <citation type="submission" date="2018-05" db="EMBL/GenBank/DDBJ databases">
        <authorList>
            <person name="Lanie J.A."/>
            <person name="Ng W.-L."/>
            <person name="Kazmierczak K.M."/>
            <person name="Andrzejewski T.M."/>
            <person name="Davidsen T.M."/>
            <person name="Wayne K.J."/>
            <person name="Tettelin H."/>
            <person name="Glass J.I."/>
            <person name="Rusch D."/>
            <person name="Podicherti R."/>
            <person name="Tsui H.-C.T."/>
            <person name="Winkler M.E."/>
        </authorList>
    </citation>
    <scope>NUCLEOTIDE SEQUENCE [LARGE SCALE GENOMIC DNA]</scope>
    <source>
        <strain evidence="1 2">YBY</strain>
    </source>
</reference>
<sequence>MSSPSRHYRPQATPRFRGPVRSAASSSPFSKPLSFKAKVMDVCLVAVWGASIPGLLWLGSMGGF</sequence>
<evidence type="ECO:0000313" key="1">
    <source>
        <dbReference type="EMBL" id="PWE15679.1"/>
    </source>
</evidence>
<proteinExistence type="predicted"/>
<evidence type="ECO:0000313" key="2">
    <source>
        <dbReference type="Proteomes" id="UP000245216"/>
    </source>
</evidence>
<reference evidence="1 2" key="1">
    <citation type="submission" date="2018-05" db="EMBL/GenBank/DDBJ databases">
        <title>Genome Sequence of an Efficient Indole-Degrading Bacterium, Alcaligenes sp.YBY.</title>
        <authorList>
            <person name="Yang B."/>
        </authorList>
    </citation>
    <scope>NUCLEOTIDE SEQUENCE [LARGE SCALE GENOMIC DNA]</scope>
    <source>
        <strain evidence="1 2">YBY</strain>
    </source>
</reference>
<comment type="caution">
    <text evidence="1">The sequence shown here is derived from an EMBL/GenBank/DDBJ whole genome shotgun (WGS) entry which is preliminary data.</text>
</comment>
<accession>A0A0M7E1L3</accession>
<protein>
    <submittedName>
        <fullName evidence="1">Uncharacterized protein</fullName>
    </submittedName>
</protein>
<dbReference type="GeneID" id="29368576"/>